<dbReference type="Proteomes" id="UP000297861">
    <property type="component" value="Unassembled WGS sequence"/>
</dbReference>
<reference evidence="1 2" key="1">
    <citation type="submission" date="2019-03" db="EMBL/GenBank/DDBJ databases">
        <title>San Antonio Military Medical Center submission to MRSN (WRAIR), pending publication.</title>
        <authorList>
            <person name="Blyth D.M."/>
            <person name="Mccarthy S.L."/>
            <person name="Schall S.E."/>
            <person name="Stam J.A."/>
            <person name="Ong A.C."/>
            <person name="Mcgann P.T."/>
        </authorList>
    </citation>
    <scope>NUCLEOTIDE SEQUENCE [LARGE SCALE GENOMIC DNA]</scope>
    <source>
        <strain evidence="1 2">MRSN571793</strain>
    </source>
</reference>
<dbReference type="InterPro" id="IPR026263">
    <property type="entry name" value="Alkaline_phosphatase_prok"/>
</dbReference>
<dbReference type="InterPro" id="IPR017850">
    <property type="entry name" value="Alkaline_phosphatase_core_sf"/>
</dbReference>
<proteinExistence type="predicted"/>
<organism evidence="1 2">
    <name type="scientific">Dysgonomonas capnocytophagoides</name>
    <dbReference type="NCBI Taxonomy" id="45254"/>
    <lineage>
        <taxon>Bacteria</taxon>
        <taxon>Pseudomonadati</taxon>
        <taxon>Bacteroidota</taxon>
        <taxon>Bacteroidia</taxon>
        <taxon>Bacteroidales</taxon>
        <taxon>Dysgonomonadaceae</taxon>
        <taxon>Dysgonomonas</taxon>
    </lineage>
</organism>
<dbReference type="SUPFAM" id="SSF53649">
    <property type="entry name" value="Alkaline phosphatase-like"/>
    <property type="match status" value="1"/>
</dbReference>
<dbReference type="RefSeq" id="WP_134435215.1">
    <property type="nucleotide sequence ID" value="NZ_SOML01000001.1"/>
</dbReference>
<dbReference type="EMBL" id="SOML01000001">
    <property type="protein sequence ID" value="TFD98682.1"/>
    <property type="molecule type" value="Genomic_DNA"/>
</dbReference>
<dbReference type="InterPro" id="IPR002591">
    <property type="entry name" value="Phosphodiest/P_Trfase"/>
</dbReference>
<evidence type="ECO:0000313" key="2">
    <source>
        <dbReference type="Proteomes" id="UP000297861"/>
    </source>
</evidence>
<dbReference type="PIRSF" id="PIRSF031924">
    <property type="entry name" value="Pi-irrepressible_AP"/>
    <property type="match status" value="1"/>
</dbReference>
<dbReference type="OrthoDB" id="9766127at2"/>
<name>A0A4Y8LB67_9BACT</name>
<protein>
    <submittedName>
        <fullName evidence="1">Alkaline phosphatase family protein</fullName>
    </submittedName>
</protein>
<comment type="caution">
    <text evidence="1">The sequence shown here is derived from an EMBL/GenBank/DDBJ whole genome shotgun (WGS) entry which is preliminary data.</text>
</comment>
<dbReference type="CDD" id="cd16016">
    <property type="entry name" value="AP-SPAP"/>
    <property type="match status" value="1"/>
</dbReference>
<dbReference type="Pfam" id="PF01663">
    <property type="entry name" value="Phosphodiest"/>
    <property type="match status" value="1"/>
</dbReference>
<accession>A0A4Y8LB67</accession>
<dbReference type="STRING" id="1121485.GCA_000426485_00952"/>
<sequence>MIRIITSLVAVLTVASIQSQTTLKDTPKLVIGITIDQLRGDYLELFKHSFSERGFNRLLNEGLVYSNIRFEYPNVNEASSIATIYTGTNPFYHGIIGKTKFSADKNTESPIFEDNSFIGNYTKEKLSPAALRVSTIADELKFASQNKSEIYAFAPNSFQAIISGGHQANGVYWIEDYTGKWATSTFYKDFHWTVDQQNRNGIFSNHPESLRWQLLLGADKYNTSPYGGDFKYLDYIWKTNSTNLYSQLKKTPFANENTTKTAIDLMLKTDMGKHSYPDFLAITYYAGNYTAANSLDYSVEQQDIYIRLDKDIASLLDQVEKTVGLQNALIFVTSTGYYNSNYIITETSKQSTGVFYTNRCEALLNMYLMAVYGKEQWVERYHDQQIYLNRKLIESKNINLKEIQDKAAEFVIQFTGVQDATTSLRLLSGETNLNMSSYRNMLDKTLSGDIIVEIQPGYQIVDEKNPTQQTQIQREAAIVAPVIFWGYNIKPEKIKRTVKATEIAPTISKVLRIRSPNAAKDQPLPEFM</sequence>
<keyword evidence="2" id="KW-1185">Reference proteome</keyword>
<gene>
    <name evidence="1" type="ORF">E2605_00935</name>
</gene>
<dbReference type="AlphaFoldDB" id="A0A4Y8LB67"/>
<evidence type="ECO:0000313" key="1">
    <source>
        <dbReference type="EMBL" id="TFD98682.1"/>
    </source>
</evidence>
<dbReference type="GO" id="GO:0004035">
    <property type="term" value="F:alkaline phosphatase activity"/>
    <property type="evidence" value="ECO:0007669"/>
    <property type="project" value="InterPro"/>
</dbReference>
<dbReference type="Gene3D" id="3.40.720.10">
    <property type="entry name" value="Alkaline Phosphatase, subunit A"/>
    <property type="match status" value="1"/>
</dbReference>
<dbReference type="Gene3D" id="3.30.1360.150">
    <property type="match status" value="1"/>
</dbReference>